<keyword evidence="1" id="KW-1133">Transmembrane helix</keyword>
<proteinExistence type="predicted"/>
<accession>A0ABR8R5X3</accession>
<keyword evidence="1" id="KW-0812">Transmembrane</keyword>
<dbReference type="Pfam" id="PF18902">
    <property type="entry name" value="DUF5658"/>
    <property type="match status" value="1"/>
</dbReference>
<dbReference type="RefSeq" id="WP_144537380.1">
    <property type="nucleotide sequence ID" value="NZ_JACSQO010000001.1"/>
</dbReference>
<evidence type="ECO:0000313" key="3">
    <source>
        <dbReference type="EMBL" id="MBD7943150.1"/>
    </source>
</evidence>
<evidence type="ECO:0000256" key="1">
    <source>
        <dbReference type="SAM" id="Phobius"/>
    </source>
</evidence>
<evidence type="ECO:0000313" key="4">
    <source>
        <dbReference type="Proteomes" id="UP000640786"/>
    </source>
</evidence>
<comment type="caution">
    <text evidence="3">The sequence shown here is derived from an EMBL/GenBank/DDBJ whole genome shotgun (WGS) entry which is preliminary data.</text>
</comment>
<keyword evidence="4" id="KW-1185">Reference proteome</keyword>
<feature type="transmembrane region" description="Helical" evidence="1">
    <location>
        <begin position="15"/>
        <end position="37"/>
    </location>
</feature>
<dbReference type="EMBL" id="JACSQO010000001">
    <property type="protein sequence ID" value="MBD7943150.1"/>
    <property type="molecule type" value="Genomic_DNA"/>
</dbReference>
<feature type="transmembrane region" description="Helical" evidence="1">
    <location>
        <begin position="57"/>
        <end position="74"/>
    </location>
</feature>
<gene>
    <name evidence="3" type="ORF">H9650_03385</name>
</gene>
<feature type="transmembrane region" description="Helical" evidence="1">
    <location>
        <begin position="86"/>
        <end position="110"/>
    </location>
</feature>
<keyword evidence="1" id="KW-0472">Membrane</keyword>
<dbReference type="Proteomes" id="UP000640786">
    <property type="component" value="Unassembled WGS sequence"/>
</dbReference>
<sequence>MDIKIKNEPIEQNRWLFTTFLLLVLAICDSLITHFGLSNSYIEESNPLMRYVYENSVFIFFSIKIVLPLLFMYIMTKLKPKAYLQLLIAGALFLYAFVLFKHIFWLYMLFIA</sequence>
<reference evidence="3 4" key="1">
    <citation type="submission" date="2020-08" db="EMBL/GenBank/DDBJ databases">
        <title>A Genomic Blueprint of the Chicken Gut Microbiome.</title>
        <authorList>
            <person name="Gilroy R."/>
            <person name="Ravi A."/>
            <person name="Getino M."/>
            <person name="Pursley I."/>
            <person name="Horton D.L."/>
            <person name="Alikhan N.-F."/>
            <person name="Baker D."/>
            <person name="Gharbi K."/>
            <person name="Hall N."/>
            <person name="Watson M."/>
            <person name="Adriaenssens E.M."/>
            <person name="Foster-Nyarko E."/>
            <person name="Jarju S."/>
            <person name="Secka A."/>
            <person name="Antonio M."/>
            <person name="Oren A."/>
            <person name="Chaudhuri R."/>
            <person name="La Ragione R.M."/>
            <person name="Hildebrand F."/>
            <person name="Pallen M.J."/>
        </authorList>
    </citation>
    <scope>NUCLEOTIDE SEQUENCE [LARGE SCALE GENOMIC DNA]</scope>
    <source>
        <strain evidence="3 4">Sa2BUA9</strain>
    </source>
</reference>
<name>A0ABR8R5X3_9BACI</name>
<protein>
    <recommendedName>
        <fullName evidence="2">DUF5658 domain-containing protein</fullName>
    </recommendedName>
</protein>
<dbReference type="InterPro" id="IPR043717">
    <property type="entry name" value="DUF5658"/>
</dbReference>
<feature type="domain" description="DUF5658" evidence="2">
    <location>
        <begin position="21"/>
        <end position="107"/>
    </location>
</feature>
<organism evidence="3 4">
    <name type="scientific">Psychrobacillus faecigallinarum</name>
    <dbReference type="NCBI Taxonomy" id="2762235"/>
    <lineage>
        <taxon>Bacteria</taxon>
        <taxon>Bacillati</taxon>
        <taxon>Bacillota</taxon>
        <taxon>Bacilli</taxon>
        <taxon>Bacillales</taxon>
        <taxon>Bacillaceae</taxon>
        <taxon>Psychrobacillus</taxon>
    </lineage>
</organism>
<evidence type="ECO:0000259" key="2">
    <source>
        <dbReference type="Pfam" id="PF18902"/>
    </source>
</evidence>